<proteinExistence type="predicted"/>
<evidence type="ECO:0000256" key="1">
    <source>
        <dbReference type="ARBA" id="ARBA00022729"/>
    </source>
</evidence>
<dbReference type="InterPro" id="IPR036435">
    <property type="entry name" value="Leukocidin/porin_MspA_sf"/>
</dbReference>
<dbReference type="InterPro" id="IPR015286">
    <property type="entry name" value="Porin_fam_mycobact-type"/>
</dbReference>
<reference evidence="3" key="1">
    <citation type="submission" date="2022-10" db="EMBL/GenBank/DDBJ databases">
        <title>The complete genomes of actinobacterial strains from the NBC collection.</title>
        <authorList>
            <person name="Joergensen T.S."/>
            <person name="Alvarez Arevalo M."/>
            <person name="Sterndorff E.B."/>
            <person name="Faurdal D."/>
            <person name="Vuksanovic O."/>
            <person name="Mourched A.-S."/>
            <person name="Charusanti P."/>
            <person name="Shaw S."/>
            <person name="Blin K."/>
            <person name="Weber T."/>
        </authorList>
    </citation>
    <scope>NUCLEOTIDE SEQUENCE</scope>
    <source>
        <strain evidence="3">NBC_01482</strain>
    </source>
</reference>
<protein>
    <submittedName>
        <fullName evidence="3">MspA family porin</fullName>
    </submittedName>
</protein>
<dbReference type="Proteomes" id="UP001432062">
    <property type="component" value="Chromosome"/>
</dbReference>
<feature type="signal peptide" evidence="2">
    <location>
        <begin position="1"/>
        <end position="30"/>
    </location>
</feature>
<dbReference type="RefSeq" id="WP_329412709.1">
    <property type="nucleotide sequence ID" value="NZ_CP109441.1"/>
</dbReference>
<dbReference type="Gene3D" id="2.60.40.1650">
    <property type="entry name" value="Porin MspA (Ig-like beta-sandwich domain)"/>
    <property type="match status" value="1"/>
</dbReference>
<dbReference type="Pfam" id="PF09203">
    <property type="entry name" value="MspA"/>
    <property type="match status" value="1"/>
</dbReference>
<evidence type="ECO:0000313" key="4">
    <source>
        <dbReference type="Proteomes" id="UP001432062"/>
    </source>
</evidence>
<name>A0ABZ1Z1P6_9NOCA</name>
<evidence type="ECO:0000313" key="3">
    <source>
        <dbReference type="EMBL" id="WUV48370.1"/>
    </source>
</evidence>
<evidence type="ECO:0000256" key="2">
    <source>
        <dbReference type="SAM" id="SignalP"/>
    </source>
</evidence>
<dbReference type="SUPFAM" id="SSF56959">
    <property type="entry name" value="Leukocidin-like"/>
    <property type="match status" value="1"/>
</dbReference>
<dbReference type="Gene3D" id="2.10.300.10">
    <property type="entry name" value="Porin MspA ribbon domain"/>
    <property type="match status" value="1"/>
</dbReference>
<sequence>MRVINGVGRWSAGTSVGLAVLMLGGGFAHADTVVPLPDGEQALTTATGIPVDLTRTDETAIISQSLAANGMSRTAQLSATAYATAPGATAGSLETGYLIGCQVDLSGGLSLGGDVYMSPGSVSPELTPSIKLVPGGVAVVKFGTKKLDPAAGAVGISYRNRGVQLSGCGGYAQARAFSALSVTNDQGSAEVTLYGDPFSVG</sequence>
<keyword evidence="1 2" id="KW-0732">Signal</keyword>
<gene>
    <name evidence="3" type="ORF">OG563_09320</name>
</gene>
<organism evidence="3 4">
    <name type="scientific">Nocardia vinacea</name>
    <dbReference type="NCBI Taxonomy" id="96468"/>
    <lineage>
        <taxon>Bacteria</taxon>
        <taxon>Bacillati</taxon>
        <taxon>Actinomycetota</taxon>
        <taxon>Actinomycetes</taxon>
        <taxon>Mycobacteriales</taxon>
        <taxon>Nocardiaceae</taxon>
        <taxon>Nocardia</taxon>
    </lineage>
</organism>
<keyword evidence="4" id="KW-1185">Reference proteome</keyword>
<feature type="chain" id="PRO_5045663605" evidence="2">
    <location>
        <begin position="31"/>
        <end position="201"/>
    </location>
</feature>
<dbReference type="EMBL" id="CP109441">
    <property type="protein sequence ID" value="WUV48370.1"/>
    <property type="molecule type" value="Genomic_DNA"/>
</dbReference>
<accession>A0ABZ1Z1P6</accession>